<accession>A0A538SDZ2</accession>
<evidence type="ECO:0000256" key="7">
    <source>
        <dbReference type="ARBA" id="ARBA00022676"/>
    </source>
</evidence>
<comment type="caution">
    <text evidence="17">The sequence shown here is derived from an EMBL/GenBank/DDBJ whole genome shotgun (WGS) entry which is preliminary data.</text>
</comment>
<evidence type="ECO:0000256" key="10">
    <source>
        <dbReference type="ARBA" id="ARBA00047445"/>
    </source>
</evidence>
<dbReference type="Pfam" id="PF02749">
    <property type="entry name" value="QRPTase_N"/>
    <property type="match status" value="1"/>
</dbReference>
<dbReference type="CDD" id="cd01572">
    <property type="entry name" value="QPRTase"/>
    <property type="match status" value="1"/>
</dbReference>
<dbReference type="PANTHER" id="PTHR32179:SF3">
    <property type="entry name" value="NICOTINATE-NUCLEOTIDE PYROPHOSPHORYLASE [CARBOXYLATING]"/>
    <property type="match status" value="1"/>
</dbReference>
<feature type="binding site" evidence="13">
    <location>
        <position position="165"/>
    </location>
    <ligand>
        <name>substrate</name>
    </ligand>
</feature>
<feature type="domain" description="Quinolinate phosphoribosyl transferase N-terminal" evidence="16">
    <location>
        <begin position="23"/>
        <end position="108"/>
    </location>
</feature>
<evidence type="ECO:0000256" key="1">
    <source>
        <dbReference type="ARBA" id="ARBA00003237"/>
    </source>
</evidence>
<proteinExistence type="inferred from homology"/>
<comment type="function">
    <text evidence="1">Involved in the catabolism of quinolinic acid (QA).</text>
</comment>
<dbReference type="PANTHER" id="PTHR32179">
    <property type="entry name" value="NICOTINATE-NUCLEOTIDE PYROPHOSPHORYLASE [CARBOXYLATING]"/>
    <property type="match status" value="1"/>
</dbReference>
<dbReference type="SUPFAM" id="SSF54675">
    <property type="entry name" value="Nicotinate/Quinolinate PRTase N-terminal domain-like"/>
    <property type="match status" value="1"/>
</dbReference>
<keyword evidence="6" id="KW-0662">Pyridine nucleotide biosynthesis</keyword>
<evidence type="ECO:0000256" key="4">
    <source>
        <dbReference type="ARBA" id="ARBA00011218"/>
    </source>
</evidence>
<dbReference type="GO" id="GO:0034213">
    <property type="term" value="P:quinolinate catabolic process"/>
    <property type="evidence" value="ECO:0007669"/>
    <property type="project" value="TreeGrafter"/>
</dbReference>
<dbReference type="GO" id="GO:0009435">
    <property type="term" value="P:NAD+ biosynthetic process"/>
    <property type="evidence" value="ECO:0007669"/>
    <property type="project" value="UniProtKB-UniPathway"/>
</dbReference>
<dbReference type="PIRSF" id="PIRSF006250">
    <property type="entry name" value="NadC_ModD"/>
    <property type="match status" value="1"/>
</dbReference>
<organism evidence="17 18">
    <name type="scientific">Eiseniibacteriota bacterium</name>
    <dbReference type="NCBI Taxonomy" id="2212470"/>
    <lineage>
        <taxon>Bacteria</taxon>
        <taxon>Candidatus Eiseniibacteriota</taxon>
    </lineage>
</organism>
<dbReference type="SUPFAM" id="SSF51690">
    <property type="entry name" value="Nicotinate/Quinolinate PRTase C-terminal domain-like"/>
    <property type="match status" value="1"/>
</dbReference>
<feature type="domain" description="Quinolinate phosphoribosyl transferase C-terminal" evidence="15">
    <location>
        <begin position="268"/>
        <end position="308"/>
    </location>
</feature>
<dbReference type="GO" id="GO:0005737">
    <property type="term" value="C:cytoplasm"/>
    <property type="evidence" value="ECO:0007669"/>
    <property type="project" value="TreeGrafter"/>
</dbReference>
<dbReference type="InterPro" id="IPR037128">
    <property type="entry name" value="Quinolinate_PRibosylTase_N_sf"/>
</dbReference>
<feature type="binding site" evidence="13">
    <location>
        <begin position="131"/>
        <end position="133"/>
    </location>
    <ligand>
        <name>substrate</name>
    </ligand>
</feature>
<dbReference type="Proteomes" id="UP000316292">
    <property type="component" value="Unassembled WGS sequence"/>
</dbReference>
<evidence type="ECO:0000256" key="12">
    <source>
        <dbReference type="PIRNR" id="PIRNR006250"/>
    </source>
</evidence>
<gene>
    <name evidence="17" type="primary">nadC</name>
    <name evidence="17" type="ORF">E6K71_04465</name>
</gene>
<evidence type="ECO:0000256" key="14">
    <source>
        <dbReference type="SAM" id="MobiDB-lite"/>
    </source>
</evidence>
<keyword evidence="8 12" id="KW-0808">Transferase</keyword>
<protein>
    <recommendedName>
        <fullName evidence="11">Probable nicotinate-nucleotide pyrophosphorylase [carboxylating]</fullName>
        <ecNumber evidence="5">2.4.2.19</ecNumber>
    </recommendedName>
    <alternativeName>
        <fullName evidence="9">Quinolinate phosphoribosyltransferase [decarboxylating]</fullName>
    </alternativeName>
</protein>
<evidence type="ECO:0000256" key="2">
    <source>
        <dbReference type="ARBA" id="ARBA00004893"/>
    </source>
</evidence>
<dbReference type="InterPro" id="IPR004393">
    <property type="entry name" value="NadC"/>
</dbReference>
<feature type="region of interest" description="Disordered" evidence="14">
    <location>
        <begin position="237"/>
        <end position="262"/>
    </location>
</feature>
<dbReference type="NCBIfam" id="TIGR00078">
    <property type="entry name" value="nadC"/>
    <property type="match status" value="1"/>
</dbReference>
<evidence type="ECO:0000256" key="3">
    <source>
        <dbReference type="ARBA" id="ARBA00009400"/>
    </source>
</evidence>
<feature type="binding site" evidence="13">
    <location>
        <position position="155"/>
    </location>
    <ligand>
        <name>substrate</name>
    </ligand>
</feature>
<dbReference type="InterPro" id="IPR022412">
    <property type="entry name" value="Quinolinate_PRibosylTrfase_N"/>
</dbReference>
<comment type="catalytic activity">
    <reaction evidence="10">
        <text>nicotinate beta-D-ribonucleotide + CO2 + diphosphate = quinolinate + 5-phospho-alpha-D-ribose 1-diphosphate + 2 H(+)</text>
        <dbReference type="Rhea" id="RHEA:12733"/>
        <dbReference type="ChEBI" id="CHEBI:15378"/>
        <dbReference type="ChEBI" id="CHEBI:16526"/>
        <dbReference type="ChEBI" id="CHEBI:29959"/>
        <dbReference type="ChEBI" id="CHEBI:33019"/>
        <dbReference type="ChEBI" id="CHEBI:57502"/>
        <dbReference type="ChEBI" id="CHEBI:58017"/>
        <dbReference type="EC" id="2.4.2.19"/>
    </reaction>
</comment>
<dbReference type="InterPro" id="IPR013785">
    <property type="entry name" value="Aldolase_TIM"/>
</dbReference>
<dbReference type="EMBL" id="VBOR01000055">
    <property type="protein sequence ID" value="TMQ49596.1"/>
    <property type="molecule type" value="Genomic_DNA"/>
</dbReference>
<feature type="binding site" evidence="13">
    <location>
        <position position="98"/>
    </location>
    <ligand>
        <name>substrate</name>
    </ligand>
</feature>
<dbReference type="AlphaFoldDB" id="A0A538SDZ2"/>
<evidence type="ECO:0000256" key="8">
    <source>
        <dbReference type="ARBA" id="ARBA00022679"/>
    </source>
</evidence>
<comment type="subunit">
    <text evidence="4">Hexamer formed by 3 homodimers.</text>
</comment>
<evidence type="ECO:0000256" key="9">
    <source>
        <dbReference type="ARBA" id="ARBA00033102"/>
    </source>
</evidence>
<keyword evidence="7 12" id="KW-0328">Glycosyltransferase</keyword>
<evidence type="ECO:0000259" key="15">
    <source>
        <dbReference type="Pfam" id="PF01729"/>
    </source>
</evidence>
<dbReference type="FunFam" id="3.20.20.70:FF:000030">
    <property type="entry name" value="Nicotinate-nucleotide pyrophosphorylase, carboxylating"/>
    <property type="match status" value="1"/>
</dbReference>
<evidence type="ECO:0000256" key="5">
    <source>
        <dbReference type="ARBA" id="ARBA00011944"/>
    </source>
</evidence>
<feature type="binding site" evidence="13">
    <location>
        <position position="194"/>
    </location>
    <ligand>
        <name>substrate</name>
    </ligand>
</feature>
<evidence type="ECO:0000256" key="6">
    <source>
        <dbReference type="ARBA" id="ARBA00022642"/>
    </source>
</evidence>
<comment type="pathway">
    <text evidence="2">Cofactor biosynthesis; NAD(+) biosynthesis; nicotinate D-ribonucleotide from quinolinate: step 1/1.</text>
</comment>
<dbReference type="InterPro" id="IPR036068">
    <property type="entry name" value="Nicotinate_pribotase-like_C"/>
</dbReference>
<dbReference type="FunFam" id="3.90.1170.20:FF:000001">
    <property type="entry name" value="Nicotinate-nucleotide diphosphorylase (Carboxylating)"/>
    <property type="match status" value="1"/>
</dbReference>
<evidence type="ECO:0000313" key="18">
    <source>
        <dbReference type="Proteomes" id="UP000316292"/>
    </source>
</evidence>
<dbReference type="InterPro" id="IPR027277">
    <property type="entry name" value="NadC/ModD"/>
</dbReference>
<name>A0A538SDZ2_UNCEI</name>
<evidence type="ECO:0000256" key="13">
    <source>
        <dbReference type="PIRSR" id="PIRSR006250-1"/>
    </source>
</evidence>
<feature type="domain" description="Quinolinate phosphoribosyl transferase C-terminal" evidence="15">
    <location>
        <begin position="110"/>
        <end position="235"/>
    </location>
</feature>
<dbReference type="InterPro" id="IPR002638">
    <property type="entry name" value="Quinolinate_PRibosylTrfase_C"/>
</dbReference>
<evidence type="ECO:0000313" key="17">
    <source>
        <dbReference type="EMBL" id="TMQ49596.1"/>
    </source>
</evidence>
<reference evidence="17 18" key="1">
    <citation type="journal article" date="2019" name="Nat. Microbiol.">
        <title>Mediterranean grassland soil C-N compound turnover is dependent on rainfall and depth, and is mediated by genomically divergent microorganisms.</title>
        <authorList>
            <person name="Diamond S."/>
            <person name="Andeer P.F."/>
            <person name="Li Z."/>
            <person name="Crits-Christoph A."/>
            <person name="Burstein D."/>
            <person name="Anantharaman K."/>
            <person name="Lane K.R."/>
            <person name="Thomas B.C."/>
            <person name="Pan C."/>
            <person name="Northen T.R."/>
            <person name="Banfield J.F."/>
        </authorList>
    </citation>
    <scope>NUCLEOTIDE SEQUENCE [LARGE SCALE GENOMIC DNA]</scope>
    <source>
        <strain evidence="17">WS_1</strain>
    </source>
</reference>
<dbReference type="UniPathway" id="UPA00253">
    <property type="reaction ID" value="UER00331"/>
</dbReference>
<evidence type="ECO:0000259" key="16">
    <source>
        <dbReference type="Pfam" id="PF02749"/>
    </source>
</evidence>
<dbReference type="Gene3D" id="3.90.1170.20">
    <property type="entry name" value="Quinolinate phosphoribosyl transferase, N-terminal domain"/>
    <property type="match status" value="1"/>
</dbReference>
<dbReference type="EC" id="2.4.2.19" evidence="5"/>
<dbReference type="Gene3D" id="3.20.20.70">
    <property type="entry name" value="Aldolase class I"/>
    <property type="match status" value="1"/>
</dbReference>
<dbReference type="Pfam" id="PF01729">
    <property type="entry name" value="QRPTase_C"/>
    <property type="match status" value="2"/>
</dbReference>
<dbReference type="GO" id="GO:0004514">
    <property type="term" value="F:nicotinate-nucleotide diphosphorylase (carboxylating) activity"/>
    <property type="evidence" value="ECO:0007669"/>
    <property type="project" value="UniProtKB-EC"/>
</dbReference>
<feature type="binding site" evidence="13">
    <location>
        <begin position="273"/>
        <end position="275"/>
    </location>
    <ligand>
        <name>substrate</name>
    </ligand>
</feature>
<comment type="similarity">
    <text evidence="3 12">Belongs to the NadC/ModD family.</text>
</comment>
<feature type="compositionally biased region" description="Gly residues" evidence="14">
    <location>
        <begin position="250"/>
        <end position="259"/>
    </location>
</feature>
<feature type="binding site" evidence="13">
    <location>
        <position position="215"/>
    </location>
    <ligand>
        <name>substrate</name>
    </ligand>
</feature>
<feature type="binding site" evidence="13">
    <location>
        <begin position="294"/>
        <end position="296"/>
    </location>
    <ligand>
        <name>substrate</name>
    </ligand>
</feature>
<feature type="compositionally biased region" description="Low complexity" evidence="14">
    <location>
        <begin position="240"/>
        <end position="249"/>
    </location>
</feature>
<sequence length="314" mass="32856">MRLESIAAPLVRIALTEDIGGGDATTEVVVDPKARVRAHIEARGKGILAGNAVAQLAFAELDPEVEIDWVVAEGTEVKSGVRIAEIRGRARAILSAERVALNFLQRLSGVATLTRAYVRAVEGTGVPILDTRKTTPSLRMLEKHATAVGGALNHRFGLFDGMLIKENHAKVAGGLTRAVEKARARSLGLPVMAEARTVEDAELLATLGVDRILLDNFTPAQVAMAVRRIRALAKAGKLEPGPGASSARKGGSGKAGGGTAVASPETLPEIEVSGGIRLENVREFAIPGVKYISVGALTHSAPSLDLSLLVVDVI</sequence>
<evidence type="ECO:0000256" key="11">
    <source>
        <dbReference type="ARBA" id="ARBA00069173"/>
    </source>
</evidence>